<protein>
    <recommendedName>
        <fullName evidence="2">Tyr recombinase domain-containing protein</fullName>
    </recommendedName>
</protein>
<evidence type="ECO:0000313" key="3">
    <source>
        <dbReference type="EMBL" id="RIO47642.1"/>
    </source>
</evidence>
<dbReference type="AlphaFoldDB" id="A0A418JM48"/>
<dbReference type="GO" id="GO:0003677">
    <property type="term" value="F:DNA binding"/>
    <property type="evidence" value="ECO:0007669"/>
    <property type="project" value="InterPro"/>
</dbReference>
<dbReference type="Gene3D" id="1.10.443.10">
    <property type="entry name" value="Intergrase catalytic core"/>
    <property type="match status" value="1"/>
</dbReference>
<evidence type="ECO:0000313" key="4">
    <source>
        <dbReference type="Proteomes" id="UP000285625"/>
    </source>
</evidence>
<evidence type="ECO:0000256" key="1">
    <source>
        <dbReference type="ARBA" id="ARBA00023172"/>
    </source>
</evidence>
<sequence length="109" mass="12435">MNYIKSTPIDLSGYVFAEFSKVISNAAANKTLGELCARLNTDKRKSHSLRHTHCSFLLSQGISIYYISKSLGHKNIDTTLKYYSHLLEYQYETESKLASNVINNLRPKM</sequence>
<comment type="caution">
    <text evidence="3">The sequence shown here is derived from an EMBL/GenBank/DDBJ whole genome shotgun (WGS) entry which is preliminary data.</text>
</comment>
<organism evidence="3 4">
    <name type="scientific">Staphylococcus hyicus</name>
    <dbReference type="NCBI Taxonomy" id="1284"/>
    <lineage>
        <taxon>Bacteria</taxon>
        <taxon>Bacillati</taxon>
        <taxon>Bacillota</taxon>
        <taxon>Bacilli</taxon>
        <taxon>Bacillales</taxon>
        <taxon>Staphylococcaceae</taxon>
        <taxon>Staphylococcus</taxon>
    </lineage>
</organism>
<dbReference type="EMBL" id="QXVO01000002">
    <property type="protein sequence ID" value="RIO47642.1"/>
    <property type="molecule type" value="Genomic_DNA"/>
</dbReference>
<dbReference type="PROSITE" id="PS51898">
    <property type="entry name" value="TYR_RECOMBINASE"/>
    <property type="match status" value="1"/>
</dbReference>
<dbReference type="GO" id="GO:0006310">
    <property type="term" value="P:DNA recombination"/>
    <property type="evidence" value="ECO:0007669"/>
    <property type="project" value="UniProtKB-KW"/>
</dbReference>
<dbReference type="InterPro" id="IPR011010">
    <property type="entry name" value="DNA_brk_join_enz"/>
</dbReference>
<keyword evidence="1" id="KW-0233">DNA recombination</keyword>
<dbReference type="InterPro" id="IPR002104">
    <property type="entry name" value="Integrase_catalytic"/>
</dbReference>
<dbReference type="Pfam" id="PF00589">
    <property type="entry name" value="Phage_integrase"/>
    <property type="match status" value="1"/>
</dbReference>
<proteinExistence type="predicted"/>
<dbReference type="Proteomes" id="UP000285625">
    <property type="component" value="Unassembled WGS sequence"/>
</dbReference>
<accession>A0A418JM48</accession>
<evidence type="ECO:0000259" key="2">
    <source>
        <dbReference type="PROSITE" id="PS51898"/>
    </source>
</evidence>
<feature type="domain" description="Tyr recombinase" evidence="2">
    <location>
        <begin position="1"/>
        <end position="97"/>
    </location>
</feature>
<dbReference type="InterPro" id="IPR013762">
    <property type="entry name" value="Integrase-like_cat_sf"/>
</dbReference>
<dbReference type="GO" id="GO:0015074">
    <property type="term" value="P:DNA integration"/>
    <property type="evidence" value="ECO:0007669"/>
    <property type="project" value="InterPro"/>
</dbReference>
<reference evidence="3 4" key="1">
    <citation type="journal article" date="2016" name="Front. Microbiol.">
        <title>Comprehensive Phylogenetic Analysis of Bovine Non-aureus Staphylococci Species Based on Whole-Genome Sequencing.</title>
        <authorList>
            <person name="Naushad S."/>
            <person name="Barkema H.W."/>
            <person name="Luby C."/>
            <person name="Condas L.A."/>
            <person name="Nobrega D.B."/>
            <person name="Carson D.A."/>
            <person name="De Buck J."/>
        </authorList>
    </citation>
    <scope>NUCLEOTIDE SEQUENCE [LARGE SCALE GENOMIC DNA]</scope>
    <source>
        <strain evidence="3 4">SNUC 5959</strain>
    </source>
</reference>
<gene>
    <name evidence="3" type="ORF">BUZ57_01160</name>
</gene>
<name>A0A418JM48_STAHY</name>
<dbReference type="SUPFAM" id="SSF56349">
    <property type="entry name" value="DNA breaking-rejoining enzymes"/>
    <property type="match status" value="1"/>
</dbReference>